<keyword evidence="5" id="KW-1185">Reference proteome</keyword>
<dbReference type="Gene3D" id="1.10.20.10">
    <property type="entry name" value="Histone, subunit A"/>
    <property type="match status" value="1"/>
</dbReference>
<dbReference type="GO" id="GO:0046982">
    <property type="term" value="F:protein heterodimerization activity"/>
    <property type="evidence" value="ECO:0007669"/>
    <property type="project" value="InterPro"/>
</dbReference>
<evidence type="ECO:0000259" key="3">
    <source>
        <dbReference type="Pfam" id="PF00125"/>
    </source>
</evidence>
<dbReference type="PANTHER" id="PTHR45810">
    <property type="entry name" value="HISTONE H3.2"/>
    <property type="match status" value="1"/>
</dbReference>
<feature type="region of interest" description="Disordered" evidence="2">
    <location>
        <begin position="1"/>
        <end position="20"/>
    </location>
</feature>
<dbReference type="GO" id="GO:0000786">
    <property type="term" value="C:nucleosome"/>
    <property type="evidence" value="ECO:0007669"/>
    <property type="project" value="InterPro"/>
</dbReference>
<dbReference type="InterPro" id="IPR000164">
    <property type="entry name" value="Histone_H3/CENP-A"/>
</dbReference>
<reference evidence="4" key="1">
    <citation type="journal article" date="2023" name="G3 (Bethesda)">
        <title>Whole genome assemblies of Zophobas morio and Tenebrio molitor.</title>
        <authorList>
            <person name="Kaur S."/>
            <person name="Stinson S.A."/>
            <person name="diCenzo G.C."/>
        </authorList>
    </citation>
    <scope>NUCLEOTIDE SEQUENCE</scope>
    <source>
        <strain evidence="4">QUZm001</strain>
    </source>
</reference>
<name>A0AA38HW62_9CUCU</name>
<dbReference type="PRINTS" id="PR00622">
    <property type="entry name" value="HISTONEH3"/>
</dbReference>
<dbReference type="Proteomes" id="UP001168821">
    <property type="component" value="Unassembled WGS sequence"/>
</dbReference>
<protein>
    <recommendedName>
        <fullName evidence="3">Core Histone H2A/H2B/H3 domain-containing protein</fullName>
    </recommendedName>
</protein>
<feature type="domain" description="Core Histone H2A/H2B/H3" evidence="3">
    <location>
        <begin position="37"/>
        <end position="120"/>
    </location>
</feature>
<accession>A0AA38HW62</accession>
<gene>
    <name evidence="4" type="ORF">Zmor_026668</name>
</gene>
<dbReference type="EMBL" id="JALNTZ010000008">
    <property type="protein sequence ID" value="KAJ3643991.1"/>
    <property type="molecule type" value="Genomic_DNA"/>
</dbReference>
<dbReference type="GO" id="GO:0003677">
    <property type="term" value="F:DNA binding"/>
    <property type="evidence" value="ECO:0007669"/>
    <property type="project" value="InterPro"/>
</dbReference>
<dbReference type="SMART" id="SM00428">
    <property type="entry name" value="H3"/>
    <property type="match status" value="1"/>
</dbReference>
<evidence type="ECO:0000256" key="1">
    <source>
        <dbReference type="ARBA" id="ARBA00010343"/>
    </source>
</evidence>
<dbReference type="InterPro" id="IPR009072">
    <property type="entry name" value="Histone-fold"/>
</dbReference>
<organism evidence="4 5">
    <name type="scientific">Zophobas morio</name>
    <dbReference type="NCBI Taxonomy" id="2755281"/>
    <lineage>
        <taxon>Eukaryota</taxon>
        <taxon>Metazoa</taxon>
        <taxon>Ecdysozoa</taxon>
        <taxon>Arthropoda</taxon>
        <taxon>Hexapoda</taxon>
        <taxon>Insecta</taxon>
        <taxon>Pterygota</taxon>
        <taxon>Neoptera</taxon>
        <taxon>Endopterygota</taxon>
        <taxon>Coleoptera</taxon>
        <taxon>Polyphaga</taxon>
        <taxon>Cucujiformia</taxon>
        <taxon>Tenebrionidae</taxon>
        <taxon>Zophobas</taxon>
    </lineage>
</organism>
<feature type="compositionally biased region" description="Basic residues" evidence="2">
    <location>
        <begin position="1"/>
        <end position="19"/>
    </location>
</feature>
<sequence length="131" mass="15394">MVRLKKSPRKSDSHKRRTSSKLIQIGTKMRRVRRSLLQEIKRLQMSVNHLIPKRPFFRLIREIIQRQCNRGDEFRIQAAALKALQEAAEMYLVLLFEDSNLCAAHANRVTLRSNDLKLTLTLRGPQDVFNR</sequence>
<dbReference type="PANTHER" id="PTHR45810:SF1">
    <property type="entry name" value="HISTONE H3-LIKE CENTROMERIC PROTEIN A"/>
    <property type="match status" value="1"/>
</dbReference>
<dbReference type="GO" id="GO:0030527">
    <property type="term" value="F:structural constituent of chromatin"/>
    <property type="evidence" value="ECO:0007669"/>
    <property type="project" value="InterPro"/>
</dbReference>
<evidence type="ECO:0000313" key="4">
    <source>
        <dbReference type="EMBL" id="KAJ3643991.1"/>
    </source>
</evidence>
<dbReference type="AlphaFoldDB" id="A0AA38HW62"/>
<proteinExistence type="inferred from homology"/>
<evidence type="ECO:0000313" key="5">
    <source>
        <dbReference type="Proteomes" id="UP001168821"/>
    </source>
</evidence>
<evidence type="ECO:0000256" key="2">
    <source>
        <dbReference type="SAM" id="MobiDB-lite"/>
    </source>
</evidence>
<dbReference type="Pfam" id="PF00125">
    <property type="entry name" value="Histone"/>
    <property type="match status" value="1"/>
</dbReference>
<comment type="caution">
    <text evidence="4">The sequence shown here is derived from an EMBL/GenBank/DDBJ whole genome shotgun (WGS) entry which is preliminary data.</text>
</comment>
<dbReference type="SUPFAM" id="SSF47113">
    <property type="entry name" value="Histone-fold"/>
    <property type="match status" value="1"/>
</dbReference>
<dbReference type="InterPro" id="IPR007125">
    <property type="entry name" value="H2A/H2B/H3"/>
</dbReference>
<comment type="similarity">
    <text evidence="1">Belongs to the histone H3 family.</text>
</comment>